<feature type="signal peptide" evidence="5">
    <location>
        <begin position="1"/>
        <end position="24"/>
    </location>
</feature>
<dbReference type="Pfam" id="PF13416">
    <property type="entry name" value="SBP_bac_8"/>
    <property type="match status" value="1"/>
</dbReference>
<evidence type="ECO:0000256" key="2">
    <source>
        <dbReference type="ARBA" id="ARBA00022448"/>
    </source>
</evidence>
<evidence type="ECO:0000256" key="4">
    <source>
        <dbReference type="ARBA" id="ARBA00022764"/>
    </source>
</evidence>
<evidence type="ECO:0000256" key="5">
    <source>
        <dbReference type="SAM" id="SignalP"/>
    </source>
</evidence>
<dbReference type="InterPro" id="IPR006059">
    <property type="entry name" value="SBP"/>
</dbReference>
<gene>
    <name evidence="6" type="ORF">ACFFTL_32720</name>
</gene>
<evidence type="ECO:0000313" key="6">
    <source>
        <dbReference type="EMBL" id="MFB9576905.1"/>
    </source>
</evidence>
<proteinExistence type="predicted"/>
<protein>
    <submittedName>
        <fullName evidence="6">Extracellular solute-binding protein</fullName>
    </submittedName>
</protein>
<dbReference type="PROSITE" id="PS51257">
    <property type="entry name" value="PROKAR_LIPOPROTEIN"/>
    <property type="match status" value="1"/>
</dbReference>
<keyword evidence="7" id="KW-1185">Reference proteome</keyword>
<dbReference type="Gene3D" id="3.40.190.10">
    <property type="entry name" value="Periplasmic binding protein-like II"/>
    <property type="match status" value="2"/>
</dbReference>
<dbReference type="PANTHER" id="PTHR30006">
    <property type="entry name" value="THIAMINE-BINDING PERIPLASMIC PROTEIN-RELATED"/>
    <property type="match status" value="1"/>
</dbReference>
<dbReference type="SUPFAM" id="SSF53850">
    <property type="entry name" value="Periplasmic binding protein-like II"/>
    <property type="match status" value="1"/>
</dbReference>
<comment type="caution">
    <text evidence="6">The sequence shown here is derived from an EMBL/GenBank/DDBJ whole genome shotgun (WGS) entry which is preliminary data.</text>
</comment>
<accession>A0ABV5RG99</accession>
<organism evidence="6 7">
    <name type="scientific">Streptomyces yanii</name>
    <dbReference type="NCBI Taxonomy" id="78510"/>
    <lineage>
        <taxon>Bacteria</taxon>
        <taxon>Bacillati</taxon>
        <taxon>Actinomycetota</taxon>
        <taxon>Actinomycetes</taxon>
        <taxon>Kitasatosporales</taxon>
        <taxon>Streptomycetaceae</taxon>
        <taxon>Streptomyces</taxon>
    </lineage>
</organism>
<dbReference type="Proteomes" id="UP001589710">
    <property type="component" value="Unassembled WGS sequence"/>
</dbReference>
<keyword evidence="2" id="KW-0813">Transport</keyword>
<evidence type="ECO:0000313" key="7">
    <source>
        <dbReference type="Proteomes" id="UP001589710"/>
    </source>
</evidence>
<dbReference type="PANTHER" id="PTHR30006:SF3">
    <property type="entry name" value="THIAMINE-BINDING PERIPLASMIC PROTEIN"/>
    <property type="match status" value="1"/>
</dbReference>
<name>A0ABV5RG99_9ACTN</name>
<keyword evidence="3 5" id="KW-0732">Signal</keyword>
<evidence type="ECO:0000256" key="1">
    <source>
        <dbReference type="ARBA" id="ARBA00004418"/>
    </source>
</evidence>
<evidence type="ECO:0000256" key="3">
    <source>
        <dbReference type="ARBA" id="ARBA00022729"/>
    </source>
</evidence>
<dbReference type="EMBL" id="JBHMCG010000141">
    <property type="protein sequence ID" value="MFB9576905.1"/>
    <property type="molecule type" value="Genomic_DNA"/>
</dbReference>
<comment type="subcellular location">
    <subcellularLocation>
        <location evidence="1">Periplasm</location>
    </subcellularLocation>
</comment>
<reference evidence="6 7" key="1">
    <citation type="submission" date="2024-09" db="EMBL/GenBank/DDBJ databases">
        <authorList>
            <person name="Sun Q."/>
            <person name="Mori K."/>
        </authorList>
    </citation>
    <scope>NUCLEOTIDE SEQUENCE [LARGE SCALE GENOMIC DNA]</scope>
    <source>
        <strain evidence="6 7">JCM 3331</strain>
    </source>
</reference>
<sequence length="375" mass="40831">MKMKLKLAAAGLAAVALALTSACGGGGGGGKFAGDSAQFPATQYPKSVFGNLHGQLLWYDTSGGTIGQAREDSYFKDFTALTGVKSSREFTDGETTKLFNAVQQGGPVPWNMGQITNSDFYIAKAKGWLEPLDPKVIPMGDLNPGQADKYGVRHDIYGTVMFWNTKAFPKNKQPKDISALLDTKNYPGKRCFPQTFEGLAEIMLQADGVKPADVYPLDTARVFKTLDKIKRDTVWWNQADVATANMLNGECTIGITYAGRVYGAVTKNHYPLNASWSGSYISASWYVVPKGATDPKVGQAAISMVLRDKPANLKYVTDTTYPVDLKKLPLSSYPASVQRWLAIGKNAAQGVQTDGNWYAQHPSIQVQFQNWLVKG</sequence>
<dbReference type="RefSeq" id="WP_345516014.1">
    <property type="nucleotide sequence ID" value="NZ_BAAAXD010000034.1"/>
</dbReference>
<keyword evidence="4" id="KW-0574">Periplasm</keyword>
<feature type="chain" id="PRO_5046751336" evidence="5">
    <location>
        <begin position="25"/>
        <end position="375"/>
    </location>
</feature>